<dbReference type="InterPro" id="IPR005468">
    <property type="entry name" value="Avidin/str"/>
</dbReference>
<dbReference type="InterPro" id="IPR036896">
    <property type="entry name" value="Avidin-like_sf"/>
</dbReference>
<protein>
    <submittedName>
        <fullName evidence="4">AVID protein</fullName>
    </submittedName>
</protein>
<evidence type="ECO:0000313" key="5">
    <source>
        <dbReference type="Proteomes" id="UP000656497"/>
    </source>
</evidence>
<evidence type="ECO:0000256" key="3">
    <source>
        <dbReference type="ARBA" id="ARBA00022729"/>
    </source>
</evidence>
<dbReference type="Proteomes" id="UP000656497">
    <property type="component" value="Unassembled WGS sequence"/>
</dbReference>
<keyword evidence="2" id="KW-0964">Secreted</keyword>
<keyword evidence="5" id="KW-1185">Reference proteome</keyword>
<proteinExistence type="predicted"/>
<comment type="caution">
    <text evidence="4">The sequence shown here is derived from an EMBL/GenBank/DDBJ whole genome shotgun (WGS) entry which is preliminary data.</text>
</comment>
<keyword evidence="3" id="KW-0732">Signal</keyword>
<dbReference type="SUPFAM" id="SSF50876">
    <property type="entry name" value="Avidin/streptavidin"/>
    <property type="match status" value="1"/>
</dbReference>
<evidence type="ECO:0000313" key="4">
    <source>
        <dbReference type="EMBL" id="NXQ08782.1"/>
    </source>
</evidence>
<feature type="non-terminal residue" evidence="4">
    <location>
        <position position="1"/>
    </location>
</feature>
<dbReference type="Pfam" id="PF01382">
    <property type="entry name" value="Avidin"/>
    <property type="match status" value="1"/>
</dbReference>
<dbReference type="Gene3D" id="2.40.128.30">
    <property type="entry name" value="Avidin-like"/>
    <property type="match status" value="1"/>
</dbReference>
<sequence>STAQATHITPGPQRDLQGLWSNQLVSNMTILDMNTAGTFSGSHQTAVAATNKQILVSPLRGLQ</sequence>
<name>A0A852F393_VIDMA</name>
<organism evidence="4 5">
    <name type="scientific">Vidua macroura</name>
    <name type="common">Pin-tailed whydah</name>
    <dbReference type="NCBI Taxonomy" id="187451"/>
    <lineage>
        <taxon>Eukaryota</taxon>
        <taxon>Metazoa</taxon>
        <taxon>Chordata</taxon>
        <taxon>Craniata</taxon>
        <taxon>Vertebrata</taxon>
        <taxon>Euteleostomi</taxon>
        <taxon>Archelosauria</taxon>
        <taxon>Archosauria</taxon>
        <taxon>Dinosauria</taxon>
        <taxon>Saurischia</taxon>
        <taxon>Theropoda</taxon>
        <taxon>Coelurosauria</taxon>
        <taxon>Aves</taxon>
        <taxon>Neognathae</taxon>
        <taxon>Neoaves</taxon>
        <taxon>Telluraves</taxon>
        <taxon>Australaves</taxon>
        <taxon>Passeriformes</taxon>
        <taxon>Passeroidea</taxon>
        <taxon>Estrildidae</taxon>
        <taxon>Viduinae</taxon>
        <taxon>Vidua</taxon>
    </lineage>
</organism>
<evidence type="ECO:0000256" key="2">
    <source>
        <dbReference type="ARBA" id="ARBA00022525"/>
    </source>
</evidence>
<gene>
    <name evidence="4" type="primary">Avd_4</name>
    <name evidence="4" type="ORF">VIDMAC_R14839</name>
</gene>
<dbReference type="GO" id="GO:0005576">
    <property type="term" value="C:extracellular region"/>
    <property type="evidence" value="ECO:0007669"/>
    <property type="project" value="UniProtKB-SubCell"/>
</dbReference>
<accession>A0A852F393</accession>
<dbReference type="AlphaFoldDB" id="A0A852F393"/>
<comment type="subcellular location">
    <subcellularLocation>
        <location evidence="1">Secreted</location>
    </subcellularLocation>
</comment>
<feature type="non-terminal residue" evidence="4">
    <location>
        <position position="63"/>
    </location>
</feature>
<dbReference type="EMBL" id="WBNN01040025">
    <property type="protein sequence ID" value="NXQ08782.1"/>
    <property type="molecule type" value="Genomic_DNA"/>
</dbReference>
<reference evidence="4" key="1">
    <citation type="submission" date="2019-09" db="EMBL/GenBank/DDBJ databases">
        <title>Bird 10,000 Genomes (B10K) Project - Family phase.</title>
        <authorList>
            <person name="Zhang G."/>
        </authorList>
    </citation>
    <scope>NUCLEOTIDE SEQUENCE</scope>
    <source>
        <strain evidence="4">B10K-DU-002-50</strain>
        <tissue evidence="4">Muscle</tissue>
    </source>
</reference>
<evidence type="ECO:0000256" key="1">
    <source>
        <dbReference type="ARBA" id="ARBA00004613"/>
    </source>
</evidence>
<dbReference type="GO" id="GO:0009374">
    <property type="term" value="F:biotin binding"/>
    <property type="evidence" value="ECO:0007669"/>
    <property type="project" value="InterPro"/>
</dbReference>